<organism evidence="7 8">
    <name type="scientific">Psychrilyobacter piezotolerans</name>
    <dbReference type="NCBI Taxonomy" id="2293438"/>
    <lineage>
        <taxon>Bacteria</taxon>
        <taxon>Fusobacteriati</taxon>
        <taxon>Fusobacteriota</taxon>
        <taxon>Fusobacteriia</taxon>
        <taxon>Fusobacteriales</taxon>
        <taxon>Fusobacteriaceae</taxon>
        <taxon>Psychrilyobacter</taxon>
    </lineage>
</organism>
<evidence type="ECO:0000256" key="2">
    <source>
        <dbReference type="ARBA" id="ARBA00009992"/>
    </source>
</evidence>
<keyword evidence="6" id="KW-0804">Transcription</keyword>
<dbReference type="InterPro" id="IPR015111">
    <property type="entry name" value="Regulatory_HutP"/>
</dbReference>
<keyword evidence="5" id="KW-0805">Transcription regulation</keyword>
<accession>A0ABX9KKT0</accession>
<dbReference type="InterPro" id="IPR036482">
    <property type="entry name" value="Regulatory_HutP_sf"/>
</dbReference>
<evidence type="ECO:0000256" key="1">
    <source>
        <dbReference type="ARBA" id="ARBA00002945"/>
    </source>
</evidence>
<keyword evidence="4" id="KW-0694">RNA-binding</keyword>
<comment type="caution">
    <text evidence="7">The sequence shown here is derived from an EMBL/GenBank/DDBJ whole genome shotgun (WGS) entry which is preliminary data.</text>
</comment>
<evidence type="ECO:0000313" key="8">
    <source>
        <dbReference type="Proteomes" id="UP000263486"/>
    </source>
</evidence>
<dbReference type="RefSeq" id="WP_114641115.1">
    <property type="nucleotide sequence ID" value="NZ_JAACIO010000002.1"/>
</dbReference>
<dbReference type="Pfam" id="PF09021">
    <property type="entry name" value="HutP"/>
    <property type="match status" value="1"/>
</dbReference>
<gene>
    <name evidence="7" type="ORF">DYH56_01680</name>
</gene>
<dbReference type="Proteomes" id="UP000263486">
    <property type="component" value="Unassembled WGS sequence"/>
</dbReference>
<evidence type="ECO:0000256" key="4">
    <source>
        <dbReference type="ARBA" id="ARBA00022884"/>
    </source>
</evidence>
<comment type="function">
    <text evidence="1">Antiterminator that binds to cis-acting regulatory sequences on the mRNA in the presence of histidine, thereby suppressing transcription termination and activating the hut operon for histidine utilization.</text>
</comment>
<protein>
    <recommendedName>
        <fullName evidence="3">Hut operon positive regulatory protein</fullName>
    </recommendedName>
</protein>
<comment type="similarity">
    <text evidence="2">Belongs to the HutP family.</text>
</comment>
<evidence type="ECO:0000256" key="6">
    <source>
        <dbReference type="ARBA" id="ARBA00023163"/>
    </source>
</evidence>
<evidence type="ECO:0000313" key="7">
    <source>
        <dbReference type="EMBL" id="REI42883.1"/>
    </source>
</evidence>
<reference evidence="7 8" key="1">
    <citation type="submission" date="2018-08" db="EMBL/GenBank/DDBJ databases">
        <title>Draft genome sequence of Psychrilyobacter sp. strain SD5 isolated from Black Sea water.</title>
        <authorList>
            <person name="Yadav S."/>
            <person name="Villanueva L."/>
            <person name="Damste J.S.S."/>
        </authorList>
    </citation>
    <scope>NUCLEOTIDE SEQUENCE [LARGE SCALE GENOMIC DNA]</scope>
    <source>
        <strain evidence="7 8">SD5</strain>
    </source>
</reference>
<proteinExistence type="inferred from homology"/>
<dbReference type="EMBL" id="QUAJ01000002">
    <property type="protein sequence ID" value="REI42883.1"/>
    <property type="molecule type" value="Genomic_DNA"/>
</dbReference>
<name>A0ABX9KKT0_9FUSO</name>
<dbReference type="Gene3D" id="3.40.1510.10">
    <property type="entry name" value="Hut operon regulatory protein HutP"/>
    <property type="match status" value="1"/>
</dbReference>
<keyword evidence="8" id="KW-1185">Reference proteome</keyword>
<sequence>MKEKSYEISKIAINMVLTTREEEKKLKEEYKKNGILTAAVNIGGKMPDMTIKIVENSIVAAIKNGLVEDNRSHNGIIIGAVRDALNQVSSKTNGFNVGGKISLVRIDEDISVAVLLNIGILHLNEVAIATAHRIINK</sequence>
<evidence type="ECO:0000256" key="3">
    <source>
        <dbReference type="ARBA" id="ARBA00019377"/>
    </source>
</evidence>
<evidence type="ECO:0000256" key="5">
    <source>
        <dbReference type="ARBA" id="ARBA00023015"/>
    </source>
</evidence>